<dbReference type="Ensembl" id="ENSBJAT00000008636.1">
    <property type="protein sequence ID" value="ENSBJAP00000008393.1"/>
    <property type="gene ID" value="ENSBJAG00000005823.1"/>
</dbReference>
<dbReference type="PROSITE" id="PS50014">
    <property type="entry name" value="BROMODOMAIN_2"/>
    <property type="match status" value="1"/>
</dbReference>
<evidence type="ECO:0000313" key="7">
    <source>
        <dbReference type="Proteomes" id="UP000694555"/>
    </source>
</evidence>
<organism evidence="6 7">
    <name type="scientific">Buteo japonicus</name>
    <dbReference type="NCBI Taxonomy" id="224669"/>
    <lineage>
        <taxon>Eukaryota</taxon>
        <taxon>Metazoa</taxon>
        <taxon>Chordata</taxon>
        <taxon>Craniata</taxon>
        <taxon>Vertebrata</taxon>
        <taxon>Euteleostomi</taxon>
        <taxon>Archelosauria</taxon>
        <taxon>Archosauria</taxon>
        <taxon>Dinosauria</taxon>
        <taxon>Saurischia</taxon>
        <taxon>Theropoda</taxon>
        <taxon>Coelurosauria</taxon>
        <taxon>Aves</taxon>
        <taxon>Neognathae</taxon>
        <taxon>Neoaves</taxon>
        <taxon>Telluraves</taxon>
        <taxon>Accipitrimorphae</taxon>
        <taxon>Accipitriformes</taxon>
        <taxon>Accipitridae</taxon>
        <taxon>Accipitrinae</taxon>
        <taxon>Buteo</taxon>
    </lineage>
</organism>
<dbReference type="GO" id="GO:0140672">
    <property type="term" value="C:ATAC complex"/>
    <property type="evidence" value="ECO:0007669"/>
    <property type="project" value="TreeGrafter"/>
</dbReference>
<keyword evidence="2 4" id="KW-0103">Bromodomain</keyword>
<dbReference type="Proteomes" id="UP000694555">
    <property type="component" value="Unplaced"/>
</dbReference>
<dbReference type="InterPro" id="IPR009464">
    <property type="entry name" value="PCAF_N"/>
</dbReference>
<dbReference type="SUPFAM" id="SSF47370">
    <property type="entry name" value="Bromodomain"/>
    <property type="match status" value="1"/>
</dbReference>
<dbReference type="GO" id="GO:0045944">
    <property type="term" value="P:positive regulation of transcription by RNA polymerase II"/>
    <property type="evidence" value="ECO:0007669"/>
    <property type="project" value="TreeGrafter"/>
</dbReference>
<dbReference type="PROSITE" id="PS00633">
    <property type="entry name" value="BROMODOMAIN_1"/>
    <property type="match status" value="1"/>
</dbReference>
<keyword evidence="7" id="KW-1185">Reference proteome</keyword>
<keyword evidence="1" id="KW-0808">Transferase</keyword>
<feature type="domain" description="Bromo" evidence="5">
    <location>
        <begin position="695"/>
        <end position="765"/>
    </location>
</feature>
<dbReference type="GO" id="GO:0010484">
    <property type="term" value="F:histone H3 acetyltransferase activity"/>
    <property type="evidence" value="ECO:0007669"/>
    <property type="project" value="TreeGrafter"/>
</dbReference>
<accession>A0A8C0HIF2</accession>
<evidence type="ECO:0000256" key="4">
    <source>
        <dbReference type="PROSITE-ProRule" id="PRU00035"/>
    </source>
</evidence>
<dbReference type="Pfam" id="PF06466">
    <property type="entry name" value="PCAF_N"/>
    <property type="match status" value="1"/>
</dbReference>
<dbReference type="GO" id="GO:0005634">
    <property type="term" value="C:nucleus"/>
    <property type="evidence" value="ECO:0007669"/>
    <property type="project" value="InterPro"/>
</dbReference>
<proteinExistence type="predicted"/>
<dbReference type="InterPro" id="IPR018359">
    <property type="entry name" value="Bromodomain_CS"/>
</dbReference>
<evidence type="ECO:0000313" key="6">
    <source>
        <dbReference type="Ensembl" id="ENSBJAP00000008393.1"/>
    </source>
</evidence>
<dbReference type="Gene3D" id="1.20.920.10">
    <property type="entry name" value="Bromodomain-like"/>
    <property type="match status" value="1"/>
</dbReference>
<dbReference type="SMART" id="SM00297">
    <property type="entry name" value="BROMO"/>
    <property type="match status" value="1"/>
</dbReference>
<dbReference type="CDD" id="cd05509">
    <property type="entry name" value="Bromo_gcn5_like"/>
    <property type="match status" value="1"/>
</dbReference>
<evidence type="ECO:0000259" key="5">
    <source>
        <dbReference type="PROSITE" id="PS50014"/>
    </source>
</evidence>
<evidence type="ECO:0000256" key="3">
    <source>
        <dbReference type="ARBA" id="ARBA00023315"/>
    </source>
</evidence>
<protein>
    <recommendedName>
        <fullName evidence="5">Bromo domain-containing protein</fullName>
    </recommendedName>
</protein>
<reference evidence="6" key="2">
    <citation type="submission" date="2025-09" db="UniProtKB">
        <authorList>
            <consortium name="Ensembl"/>
        </authorList>
    </citation>
    <scope>IDENTIFICATION</scope>
</reference>
<evidence type="ECO:0000256" key="2">
    <source>
        <dbReference type="ARBA" id="ARBA00023117"/>
    </source>
</evidence>
<sequence>MRGWLLCRWGGSPPSGHSHTECGRRAAPCQVPVHAGGGDLWRELSNLGAGVSPRYLGEQPPQLGGCRIKDRGAGEPWLVAVAGLPQRDELLSVPGLLHDGFSCPSSQANDACKCNGWKNPNPPTAPRMDLQQPVTNLSEPCRSCSHALADHVSHLENVSEEEINRLLGMVVDVENLFMSVHKEEDTDTKQVYFYLFKLLRKCILQMSQPVVEGSLGSPPFEKPNIEQGVLNFVQYKFSHLPPKERQTMYELSKMFLLCLNYWKLETPSQFRQRSQNDDVATYKVNYTRWLCYCHVPQSCDSLPRYETTHVFGRSLLKSIFTVTRRQLLEKFRVEKDKLVPEKRTLILTHFPKFLSMLEEEIYGENSPIWEADFTVPAAEGAQLVSRPGISGSSPPSSGLGPSLVPPGAGCAALLRSPGEKRKLPESLTLEDAKRIRVMGDIPMELVNEVMLTITDPAAMLGPETSLLSANAARDETARLEERRGIIEFHVIGNSLSQKSNKKILMWLVGLQNVFSHQLPRMPKEYITRLVFDPKHKTLALIKDGRVIGGICFRMFPTQGFTEIVFCAVTSNEQVKVRVGRRVVGTARGSLAGFSKDIKVPKSRYLGYIKDYEGATLMECELNPRIPYTELSHIIKKQKEVRPAGRRALPGSACSGPCQLPPKGRGEGWGCAGPWISPGDPDQLYNTLKNLLAQIKTHPSAWPFMEPVKKSEAPDYYEIIRFPIDLKTMTERLKNRYYVTKKLFIADLQRIITNCREYNPPDSDYCKCANTLEKFFYFKLKEGGLIDK</sequence>
<dbReference type="PRINTS" id="PR00503">
    <property type="entry name" value="BROMODOMAIN"/>
</dbReference>
<dbReference type="Gene3D" id="3.40.630.30">
    <property type="match status" value="2"/>
</dbReference>
<dbReference type="InterPro" id="IPR016181">
    <property type="entry name" value="Acyl_CoA_acyltransferase"/>
</dbReference>
<evidence type="ECO:0000256" key="1">
    <source>
        <dbReference type="ARBA" id="ARBA00022679"/>
    </source>
</evidence>
<name>A0A8C0HIF2_9AVES</name>
<dbReference type="Pfam" id="PF00439">
    <property type="entry name" value="Bromodomain"/>
    <property type="match status" value="1"/>
</dbReference>
<dbReference type="SUPFAM" id="SSF55729">
    <property type="entry name" value="Acyl-CoA N-acyltransferases (Nat)"/>
    <property type="match status" value="1"/>
</dbReference>
<dbReference type="PANTHER" id="PTHR45750">
    <property type="entry name" value="GH11602P"/>
    <property type="match status" value="1"/>
</dbReference>
<keyword evidence="3" id="KW-0012">Acyltransferase</keyword>
<dbReference type="InterPro" id="IPR037800">
    <property type="entry name" value="GCN5"/>
</dbReference>
<reference evidence="6" key="1">
    <citation type="submission" date="2025-08" db="UniProtKB">
        <authorList>
            <consortium name="Ensembl"/>
        </authorList>
    </citation>
    <scope>IDENTIFICATION</scope>
</reference>
<dbReference type="AlphaFoldDB" id="A0A8C0HIF2"/>
<dbReference type="PANTHER" id="PTHR45750:SF1">
    <property type="entry name" value="HISTONE ACETYLTRANSFERASE KAT2A"/>
    <property type="match status" value="1"/>
</dbReference>
<dbReference type="InterPro" id="IPR001487">
    <property type="entry name" value="Bromodomain"/>
</dbReference>
<dbReference type="InterPro" id="IPR036427">
    <property type="entry name" value="Bromodomain-like_sf"/>
</dbReference>